<dbReference type="AlphaFoldDB" id="A0A3M7S4P1"/>
<protein>
    <submittedName>
        <fullName evidence="1">Uncharacterized protein</fullName>
    </submittedName>
</protein>
<dbReference type="Proteomes" id="UP000276133">
    <property type="component" value="Unassembled WGS sequence"/>
</dbReference>
<evidence type="ECO:0000313" key="2">
    <source>
        <dbReference type="Proteomes" id="UP000276133"/>
    </source>
</evidence>
<comment type="caution">
    <text evidence="1">The sequence shown here is derived from an EMBL/GenBank/DDBJ whole genome shotgun (WGS) entry which is preliminary data.</text>
</comment>
<reference evidence="1 2" key="1">
    <citation type="journal article" date="2018" name="Sci. Rep.">
        <title>Genomic signatures of local adaptation to the degree of environmental predictability in rotifers.</title>
        <authorList>
            <person name="Franch-Gras L."/>
            <person name="Hahn C."/>
            <person name="Garcia-Roger E.M."/>
            <person name="Carmona M.J."/>
            <person name="Serra M."/>
            <person name="Gomez A."/>
        </authorList>
    </citation>
    <scope>NUCLEOTIDE SEQUENCE [LARGE SCALE GENOMIC DNA]</scope>
    <source>
        <strain evidence="1">HYR1</strain>
    </source>
</reference>
<keyword evidence="2" id="KW-1185">Reference proteome</keyword>
<gene>
    <name evidence="1" type="ORF">BpHYR1_048695</name>
</gene>
<accession>A0A3M7S4P1</accession>
<dbReference type="EMBL" id="REGN01002046">
    <property type="protein sequence ID" value="RNA30776.1"/>
    <property type="molecule type" value="Genomic_DNA"/>
</dbReference>
<organism evidence="1 2">
    <name type="scientific">Brachionus plicatilis</name>
    <name type="common">Marine rotifer</name>
    <name type="synonym">Brachionus muelleri</name>
    <dbReference type="NCBI Taxonomy" id="10195"/>
    <lineage>
        <taxon>Eukaryota</taxon>
        <taxon>Metazoa</taxon>
        <taxon>Spiralia</taxon>
        <taxon>Gnathifera</taxon>
        <taxon>Rotifera</taxon>
        <taxon>Eurotatoria</taxon>
        <taxon>Monogononta</taxon>
        <taxon>Pseudotrocha</taxon>
        <taxon>Ploima</taxon>
        <taxon>Brachionidae</taxon>
        <taxon>Brachionus</taxon>
    </lineage>
</organism>
<name>A0A3M7S4P1_BRAPC</name>
<sequence>MDTETYEHTCRSHRLDGLLCHMVRCKIDLIYRLDMFKYLIVQEKKKKLLGSNYTMEIEFAENNKIALFIKK</sequence>
<evidence type="ECO:0000313" key="1">
    <source>
        <dbReference type="EMBL" id="RNA30776.1"/>
    </source>
</evidence>
<proteinExistence type="predicted"/>